<feature type="binding site" evidence="14">
    <location>
        <position position="492"/>
    </location>
    <ligand>
        <name>Mg(2+)</name>
        <dbReference type="ChEBI" id="CHEBI:18420"/>
    </ligand>
</feature>
<gene>
    <name evidence="19" type="ORF">SELMODRAFT_107016</name>
</gene>
<dbReference type="SUPFAM" id="SSF81660">
    <property type="entry name" value="Metal cation-transporting ATPase, ATP-binding domain N"/>
    <property type="match status" value="1"/>
</dbReference>
<proteinExistence type="inferred from homology"/>
<evidence type="ECO:0000256" key="5">
    <source>
        <dbReference type="ARBA" id="ARBA00022741"/>
    </source>
</evidence>
<dbReference type="SFLD" id="SFLDF00027">
    <property type="entry name" value="p-type_atpase"/>
    <property type="match status" value="1"/>
</dbReference>
<dbReference type="InterPro" id="IPR036412">
    <property type="entry name" value="HAD-like_sf"/>
</dbReference>
<dbReference type="InterPro" id="IPR023298">
    <property type="entry name" value="ATPase_P-typ_TM_dom_sf"/>
</dbReference>
<evidence type="ECO:0000313" key="19">
    <source>
        <dbReference type="EMBL" id="EFJ21562.1"/>
    </source>
</evidence>
<evidence type="ECO:0000256" key="2">
    <source>
        <dbReference type="ARBA" id="ARBA00008109"/>
    </source>
</evidence>
<accession>D8S239</accession>
<feature type="binding site" evidence="13">
    <location>
        <position position="492"/>
    </location>
    <ligand>
        <name>ATP</name>
        <dbReference type="ChEBI" id="CHEBI:30616"/>
    </ligand>
</feature>
<feature type="compositionally biased region" description="Basic residues" evidence="16">
    <location>
        <begin position="1"/>
        <end position="12"/>
    </location>
</feature>
<keyword evidence="20" id="KW-1185">Reference proteome</keyword>
<dbReference type="PRINTS" id="PR00119">
    <property type="entry name" value="CATATPASE"/>
</dbReference>
<dbReference type="PROSITE" id="PS00154">
    <property type="entry name" value="ATPASE_E1_E2"/>
    <property type="match status" value="1"/>
</dbReference>
<dbReference type="InterPro" id="IPR032630">
    <property type="entry name" value="P_typ_ATPase_c"/>
</dbReference>
<dbReference type="PANTHER" id="PTHR24092">
    <property type="entry name" value="PROBABLE PHOSPHOLIPID-TRANSPORTING ATPASE"/>
    <property type="match status" value="1"/>
</dbReference>
<dbReference type="GO" id="GO:0140327">
    <property type="term" value="F:flippase activity"/>
    <property type="evidence" value="ECO:0007669"/>
    <property type="project" value="UniProtKB-ARBA"/>
</dbReference>
<evidence type="ECO:0000259" key="18">
    <source>
        <dbReference type="Pfam" id="PF16212"/>
    </source>
</evidence>
<dbReference type="InterPro" id="IPR006539">
    <property type="entry name" value="P-type_ATPase_IV"/>
</dbReference>
<keyword evidence="7 14" id="KW-0460">Magnesium</keyword>
<evidence type="ECO:0000256" key="9">
    <source>
        <dbReference type="ARBA" id="ARBA00022989"/>
    </source>
</evidence>
<dbReference type="Gramene" id="EFJ21562">
    <property type="protein sequence ID" value="EFJ21562"/>
    <property type="gene ID" value="SELMODRAFT_107016"/>
</dbReference>
<feature type="binding site" evidence="13">
    <location>
        <position position="647"/>
    </location>
    <ligand>
        <name>ATP</name>
        <dbReference type="ChEBI" id="CHEBI:30616"/>
    </ligand>
</feature>
<feature type="binding site" evidence="13">
    <location>
        <position position="706"/>
    </location>
    <ligand>
        <name>ATP</name>
        <dbReference type="ChEBI" id="CHEBI:30616"/>
    </ligand>
</feature>
<feature type="transmembrane region" description="Helical" evidence="15">
    <location>
        <begin position="1105"/>
        <end position="1125"/>
    </location>
</feature>
<feature type="binding site" evidence="13">
    <location>
        <position position="670"/>
    </location>
    <ligand>
        <name>ATP</name>
        <dbReference type="ChEBI" id="CHEBI:30616"/>
    </ligand>
</feature>
<dbReference type="eggNOG" id="KOG0206">
    <property type="taxonomic scope" value="Eukaryota"/>
</dbReference>
<dbReference type="InterPro" id="IPR044492">
    <property type="entry name" value="P_typ_ATPase_HD_dom"/>
</dbReference>
<organism evidence="20">
    <name type="scientific">Selaginella moellendorffii</name>
    <name type="common">Spikemoss</name>
    <dbReference type="NCBI Taxonomy" id="88036"/>
    <lineage>
        <taxon>Eukaryota</taxon>
        <taxon>Viridiplantae</taxon>
        <taxon>Streptophyta</taxon>
        <taxon>Embryophyta</taxon>
        <taxon>Tracheophyta</taxon>
        <taxon>Lycopodiopsida</taxon>
        <taxon>Selaginellales</taxon>
        <taxon>Selaginellaceae</taxon>
        <taxon>Selaginella</taxon>
    </lineage>
</organism>
<dbReference type="SUPFAM" id="SSF81665">
    <property type="entry name" value="Calcium ATPase, transmembrane domain M"/>
    <property type="match status" value="1"/>
</dbReference>
<dbReference type="InterPro" id="IPR018303">
    <property type="entry name" value="ATPase_P-typ_P_site"/>
</dbReference>
<dbReference type="KEGG" id="smo:SELMODRAFT_107016"/>
<feature type="transmembrane region" description="Helical" evidence="15">
    <location>
        <begin position="139"/>
        <end position="157"/>
    </location>
</feature>
<name>D8S239_SELML</name>
<feature type="transmembrane region" description="Helical" evidence="15">
    <location>
        <begin position="1137"/>
        <end position="1162"/>
    </location>
</feature>
<keyword evidence="3 15" id="KW-0812">Transmembrane</keyword>
<evidence type="ECO:0000256" key="8">
    <source>
        <dbReference type="ARBA" id="ARBA00022967"/>
    </source>
</evidence>
<keyword evidence="8 15" id="KW-1278">Translocase</keyword>
<keyword evidence="9 15" id="KW-1133">Transmembrane helix</keyword>
<feature type="transmembrane region" description="Helical" evidence="15">
    <location>
        <begin position="1047"/>
        <end position="1065"/>
    </location>
</feature>
<comment type="cofactor">
    <cofactor evidence="14">
        <name>Mg(2+)</name>
        <dbReference type="ChEBI" id="CHEBI:18420"/>
    </cofactor>
</comment>
<dbReference type="SFLD" id="SFLDG00002">
    <property type="entry name" value="C1.7:_P-type_atpase_like"/>
    <property type="match status" value="1"/>
</dbReference>
<dbReference type="GO" id="GO:0005524">
    <property type="term" value="F:ATP binding"/>
    <property type="evidence" value="ECO:0007669"/>
    <property type="project" value="UniProtKB-UniRule"/>
</dbReference>
<dbReference type="GO" id="GO:0140326">
    <property type="term" value="F:ATPase-coupled intramembrane lipid transporter activity"/>
    <property type="evidence" value="ECO:0000318"/>
    <property type="project" value="GO_Central"/>
</dbReference>
<keyword evidence="4 14" id="KW-0479">Metal-binding</keyword>
<feature type="binding site" evidence="14">
    <location>
        <position position="908"/>
    </location>
    <ligand>
        <name>Mg(2+)</name>
        <dbReference type="ChEBI" id="CHEBI:18420"/>
    </ligand>
</feature>
<dbReference type="GO" id="GO:0000287">
    <property type="term" value="F:magnesium ion binding"/>
    <property type="evidence" value="ECO:0007669"/>
    <property type="project" value="UniProtKB-UniRule"/>
</dbReference>
<dbReference type="Pfam" id="PF13246">
    <property type="entry name" value="Cation_ATPase"/>
    <property type="match status" value="1"/>
</dbReference>
<feature type="binding site" evidence="13">
    <location>
        <position position="912"/>
    </location>
    <ligand>
        <name>ATP</name>
        <dbReference type="ChEBI" id="CHEBI:30616"/>
    </ligand>
</feature>
<dbReference type="Pfam" id="PF16212">
    <property type="entry name" value="PhoLip_ATPase_C"/>
    <property type="match status" value="1"/>
</dbReference>
<feature type="domain" description="P-type ATPase N-terminal" evidence="17">
    <location>
        <begin position="98"/>
        <end position="164"/>
    </location>
</feature>
<dbReference type="Gene3D" id="3.40.50.1000">
    <property type="entry name" value="HAD superfamily/HAD-like"/>
    <property type="match status" value="1"/>
</dbReference>
<feature type="binding site" evidence="14">
    <location>
        <position position="912"/>
    </location>
    <ligand>
        <name>Mg(2+)</name>
        <dbReference type="ChEBI" id="CHEBI:18420"/>
    </ligand>
</feature>
<feature type="binding site" evidence="13">
    <location>
        <position position="787"/>
    </location>
    <ligand>
        <name>ATP</name>
        <dbReference type="ChEBI" id="CHEBI:30616"/>
    </ligand>
</feature>
<feature type="binding site" evidence="14">
    <location>
        <position position="494"/>
    </location>
    <ligand>
        <name>Mg(2+)</name>
        <dbReference type="ChEBI" id="CHEBI:18420"/>
    </ligand>
</feature>
<dbReference type="InterPro" id="IPR008250">
    <property type="entry name" value="ATPase_P-typ_transduc_dom_A_sf"/>
</dbReference>
<dbReference type="NCBIfam" id="TIGR01494">
    <property type="entry name" value="ATPase_P-type"/>
    <property type="match status" value="1"/>
</dbReference>
<feature type="active site" description="4-aspartylphosphate intermediate" evidence="12">
    <location>
        <position position="492"/>
    </location>
</feature>
<dbReference type="STRING" id="88036.D8S239"/>
<dbReference type="InterPro" id="IPR023299">
    <property type="entry name" value="ATPase_P-typ_cyto_dom_N"/>
</dbReference>
<comment type="subcellular location">
    <subcellularLocation>
        <location evidence="1 15">Membrane</location>
        <topology evidence="1 15">Multi-pass membrane protein</topology>
    </subcellularLocation>
</comment>
<feature type="binding site" evidence="13">
    <location>
        <position position="493"/>
    </location>
    <ligand>
        <name>ATP</name>
        <dbReference type="ChEBI" id="CHEBI:30616"/>
    </ligand>
</feature>
<feature type="transmembrane region" description="Helical" evidence="15">
    <location>
        <begin position="1077"/>
        <end position="1098"/>
    </location>
</feature>
<comment type="catalytic activity">
    <reaction evidence="11 15">
        <text>ATP + H2O + phospholipidSide 1 = ADP + phosphate + phospholipidSide 2.</text>
        <dbReference type="EC" id="7.6.2.1"/>
    </reaction>
</comment>
<dbReference type="GO" id="GO:0005783">
    <property type="term" value="C:endoplasmic reticulum"/>
    <property type="evidence" value="ECO:0007669"/>
    <property type="project" value="UniProtKB-ARBA"/>
</dbReference>
<evidence type="ECO:0000256" key="1">
    <source>
        <dbReference type="ARBA" id="ARBA00004141"/>
    </source>
</evidence>
<comment type="similarity">
    <text evidence="2 15">Belongs to the cation transport ATPase (P-type) (TC 3.A.3) family. Type IV subfamily.</text>
</comment>
<feature type="transmembrane region" description="Helical" evidence="15">
    <location>
        <begin position="364"/>
        <end position="386"/>
    </location>
</feature>
<dbReference type="EMBL" id="GL377599">
    <property type="protein sequence ID" value="EFJ21562.1"/>
    <property type="molecule type" value="Genomic_DNA"/>
</dbReference>
<reference evidence="19 20" key="1">
    <citation type="journal article" date="2011" name="Science">
        <title>The Selaginella genome identifies genetic changes associated with the evolution of vascular plants.</title>
        <authorList>
            <person name="Banks J.A."/>
            <person name="Nishiyama T."/>
            <person name="Hasebe M."/>
            <person name="Bowman J.L."/>
            <person name="Gribskov M."/>
            <person name="dePamphilis C."/>
            <person name="Albert V.A."/>
            <person name="Aono N."/>
            <person name="Aoyama T."/>
            <person name="Ambrose B.A."/>
            <person name="Ashton N.W."/>
            <person name="Axtell M.J."/>
            <person name="Barker E."/>
            <person name="Barker M.S."/>
            <person name="Bennetzen J.L."/>
            <person name="Bonawitz N.D."/>
            <person name="Chapple C."/>
            <person name="Cheng C."/>
            <person name="Correa L.G."/>
            <person name="Dacre M."/>
            <person name="DeBarry J."/>
            <person name="Dreyer I."/>
            <person name="Elias M."/>
            <person name="Engstrom E.M."/>
            <person name="Estelle M."/>
            <person name="Feng L."/>
            <person name="Finet C."/>
            <person name="Floyd S.K."/>
            <person name="Frommer W.B."/>
            <person name="Fujita T."/>
            <person name="Gramzow L."/>
            <person name="Gutensohn M."/>
            <person name="Harholt J."/>
            <person name="Hattori M."/>
            <person name="Heyl A."/>
            <person name="Hirai T."/>
            <person name="Hiwatashi Y."/>
            <person name="Ishikawa M."/>
            <person name="Iwata M."/>
            <person name="Karol K.G."/>
            <person name="Koehler B."/>
            <person name="Kolukisaoglu U."/>
            <person name="Kubo M."/>
            <person name="Kurata T."/>
            <person name="Lalonde S."/>
            <person name="Li K."/>
            <person name="Li Y."/>
            <person name="Litt A."/>
            <person name="Lyons E."/>
            <person name="Manning G."/>
            <person name="Maruyama T."/>
            <person name="Michael T.P."/>
            <person name="Mikami K."/>
            <person name="Miyazaki S."/>
            <person name="Morinaga S."/>
            <person name="Murata T."/>
            <person name="Mueller-Roeber B."/>
            <person name="Nelson D.R."/>
            <person name="Obara M."/>
            <person name="Oguri Y."/>
            <person name="Olmstead R.G."/>
            <person name="Onodera N."/>
            <person name="Petersen B.L."/>
            <person name="Pils B."/>
            <person name="Prigge M."/>
            <person name="Rensing S.A."/>
            <person name="Riano-Pachon D.M."/>
            <person name="Roberts A.W."/>
            <person name="Sato Y."/>
            <person name="Scheller H.V."/>
            <person name="Schulz B."/>
            <person name="Schulz C."/>
            <person name="Shakirov E.V."/>
            <person name="Shibagaki N."/>
            <person name="Shinohara N."/>
            <person name="Shippen D.E."/>
            <person name="Soerensen I."/>
            <person name="Sotooka R."/>
            <person name="Sugimoto N."/>
            <person name="Sugita M."/>
            <person name="Sumikawa N."/>
            <person name="Tanurdzic M."/>
            <person name="Theissen G."/>
            <person name="Ulvskov P."/>
            <person name="Wakazuki S."/>
            <person name="Weng J.K."/>
            <person name="Willats W.W."/>
            <person name="Wipf D."/>
            <person name="Wolf P.G."/>
            <person name="Yang L."/>
            <person name="Zimmer A.D."/>
            <person name="Zhu Q."/>
            <person name="Mitros T."/>
            <person name="Hellsten U."/>
            <person name="Loque D."/>
            <person name="Otillar R."/>
            <person name="Salamov A."/>
            <person name="Schmutz J."/>
            <person name="Shapiro H."/>
            <person name="Lindquist E."/>
            <person name="Lucas S."/>
            <person name="Rokhsar D."/>
            <person name="Grigoriev I.V."/>
        </authorList>
    </citation>
    <scope>NUCLEOTIDE SEQUENCE [LARGE SCALE GENOMIC DNA]</scope>
</reference>
<feature type="binding site" evidence="13">
    <location>
        <position position="786"/>
    </location>
    <ligand>
        <name>ATP</name>
        <dbReference type="ChEBI" id="CHEBI:30616"/>
    </ligand>
</feature>
<dbReference type="EC" id="7.6.2.1" evidence="15"/>
<dbReference type="PANTHER" id="PTHR24092:SF91">
    <property type="entry name" value="PHOSPHOLIPID-TRANSPORTING ATPASE 1"/>
    <property type="match status" value="1"/>
</dbReference>
<dbReference type="GO" id="GO:0005886">
    <property type="term" value="C:plasma membrane"/>
    <property type="evidence" value="ECO:0000318"/>
    <property type="project" value="GO_Central"/>
</dbReference>
<dbReference type="Proteomes" id="UP000001514">
    <property type="component" value="Unassembled WGS sequence"/>
</dbReference>
<feature type="binding site" evidence="13">
    <location>
        <position position="911"/>
    </location>
    <ligand>
        <name>ATP</name>
        <dbReference type="ChEBI" id="CHEBI:30616"/>
    </ligand>
</feature>
<dbReference type="FunFam" id="3.40.50.1000:FF:000023">
    <property type="entry name" value="Phospholipid-transporting ATPase"/>
    <property type="match status" value="1"/>
</dbReference>
<evidence type="ECO:0000256" key="16">
    <source>
        <dbReference type="SAM" id="MobiDB-lite"/>
    </source>
</evidence>
<feature type="binding site" evidence="13">
    <location>
        <position position="888"/>
    </location>
    <ligand>
        <name>ATP</name>
        <dbReference type="ChEBI" id="CHEBI:30616"/>
    </ligand>
</feature>
<feature type="transmembrane region" description="Helical" evidence="15">
    <location>
        <begin position="1001"/>
        <end position="1019"/>
    </location>
</feature>
<dbReference type="Pfam" id="PF16209">
    <property type="entry name" value="PhoLip_ATPase_N"/>
    <property type="match status" value="1"/>
</dbReference>
<evidence type="ECO:0000256" key="12">
    <source>
        <dbReference type="PIRSR" id="PIRSR606539-1"/>
    </source>
</evidence>
<feature type="region of interest" description="Disordered" evidence="16">
    <location>
        <begin position="1"/>
        <end position="79"/>
    </location>
</feature>
<feature type="transmembrane region" description="Helical" evidence="15">
    <location>
        <begin position="970"/>
        <end position="989"/>
    </location>
</feature>
<dbReference type="GO" id="GO:0045332">
    <property type="term" value="P:phospholipid translocation"/>
    <property type="evidence" value="ECO:0000318"/>
    <property type="project" value="GO_Central"/>
</dbReference>
<evidence type="ECO:0000256" key="13">
    <source>
        <dbReference type="PIRSR" id="PIRSR606539-2"/>
    </source>
</evidence>
<dbReference type="InParanoid" id="D8S239"/>
<evidence type="ECO:0000259" key="17">
    <source>
        <dbReference type="Pfam" id="PF16209"/>
    </source>
</evidence>
<dbReference type="InterPro" id="IPR032631">
    <property type="entry name" value="P-type_ATPase_N"/>
</dbReference>
<dbReference type="AlphaFoldDB" id="D8S239"/>
<dbReference type="SFLD" id="SFLDS00003">
    <property type="entry name" value="Haloacid_Dehalogenase"/>
    <property type="match status" value="1"/>
</dbReference>
<dbReference type="GO" id="GO:0016887">
    <property type="term" value="F:ATP hydrolysis activity"/>
    <property type="evidence" value="ECO:0007669"/>
    <property type="project" value="InterPro"/>
</dbReference>
<protein>
    <recommendedName>
        <fullName evidence="15">Phospholipid-transporting ATPase</fullName>
        <ecNumber evidence="15">7.6.2.1</ecNumber>
    </recommendedName>
</protein>
<feature type="transmembrane region" description="Helical" evidence="15">
    <location>
        <begin position="163"/>
        <end position="181"/>
    </location>
</feature>
<keyword evidence="5 13" id="KW-0547">Nucleotide-binding</keyword>
<evidence type="ECO:0000256" key="14">
    <source>
        <dbReference type="PIRSR" id="PIRSR606539-3"/>
    </source>
</evidence>
<dbReference type="Gene3D" id="3.40.1110.10">
    <property type="entry name" value="Calcium-transporting ATPase, cytoplasmic domain N"/>
    <property type="match status" value="1"/>
</dbReference>
<evidence type="ECO:0000313" key="20">
    <source>
        <dbReference type="Proteomes" id="UP000001514"/>
    </source>
</evidence>
<feature type="transmembrane region" description="Helical" evidence="15">
    <location>
        <begin position="423"/>
        <end position="444"/>
    </location>
</feature>
<sequence>MLRSRSLQHHSSARPSSIESTSSGIIAHSRSASSQEISSTSNRLSQASSNANTRLRKDPSFRSTRAPSHRAGISRNPSASLPILPVSGKIEEAAQRVIYVNDPGRTNENYEMAGNRVRTSKYTWYSFLPRNLFEQFRRLAYVYFLVIAVLNQIPQLAVFGRTASIIPLAFVLFVTAVKDGYEDWARHKSDLVENNRLAHVFQESEFRAKKWKKIQVGELLKVFANETMPCDLVLLGTSDPSGVAYVQTTNLDGESNLKTRYAHQETLLRHPEDQPINGVVHCEHPNRNIYEFKAYLDLDTDNPTGTRLPLGPNNIVLRGCEIKNTQWIVGVAVYTGKETKAMLNSSGAQSKRSKLEQQMNRETLWLSLFLFILCLIGGVGTGVWVARRDDELDMLPYYKRTEFPRSGADDGDKYMYYGVAGEAVIAFLSCLISFQIMIPLSLYISMELVRLAQTFFMVRDTEMLHVETDSRLQCRALNINEDLGQVKYVFSDKTGTLTENMMEFHSASICGVKYAKAGSKASGDVEISGNEKEAKPRVNADLKSILTAGTAEAEAVKEFFLVLAACNTVVPTWVTQSSSGQLEMEVASAEIEPSGFVEYQGESPDEQALVAAASSYGFTLMERTASSIVIGNSGTTERYEILGIHEFDSVRKRMSVVVECPDKTIKVLVKGADTNMLNIVNISSESQDVREATLRHLKDFAQDGLRTLVVASKVLGRSEFEKWLGRYSEASTALHDRAEMLQAAAAFVENRLTLLGATGIEDKLQDGVPEAISSLREAGIRVWVLTGDKQETAISIGYSSALLTHDMDQIIINESSKEGCRSALKAAKLKTGVTPQAVKKNARDSTLALIIDGTSLVHALSDDLNQELFEVAVACHAVLCCRVAPYQKAAIVSLIKRKDKAMTLSIGDGANDVAMIQMADVGVGISGQEGRQAVMASDFAMPRFRFLNKLLLVHGHWNYQRLAYMVLYNFYRNAVFVMMLFWYILYTAFSSQSALVDLNLIFYSLLFTSVPTIVVAIFDKDLSHKTLLRLPTLYGSGLRHETYNQNLFWLTMLDTLWQSLVLFYVPWFTYKESTIDIWSLGTLWTAAVVILVNLHLALDVQVWNWIMHLAIWGSIAITYIILFIMDSLTDATSIYHYWVIHHAVGTATYWFDLLLIMCLALLPRFMVKVVKQRWWASDIDIAREAEIISRRKSSPLPREIELQQQTSS</sequence>
<dbReference type="SUPFAM" id="SSF81653">
    <property type="entry name" value="Calcium ATPase, transduction domain A"/>
    <property type="match status" value="1"/>
</dbReference>
<keyword evidence="10 15" id="KW-0472">Membrane</keyword>
<feature type="binding site" evidence="13">
    <location>
        <position position="494"/>
    </location>
    <ligand>
        <name>ATP</name>
        <dbReference type="ChEBI" id="CHEBI:30616"/>
    </ligand>
</feature>
<evidence type="ECO:0000256" key="6">
    <source>
        <dbReference type="ARBA" id="ARBA00022840"/>
    </source>
</evidence>
<dbReference type="FunCoup" id="D8S239">
    <property type="interactions" value="675"/>
</dbReference>
<feature type="binding site" evidence="13">
    <location>
        <position position="882"/>
    </location>
    <ligand>
        <name>ATP</name>
        <dbReference type="ChEBI" id="CHEBI:30616"/>
    </ligand>
</feature>
<dbReference type="CDD" id="cd02073">
    <property type="entry name" value="P-type_ATPase_APLT_Dnf-like"/>
    <property type="match status" value="1"/>
</dbReference>
<dbReference type="HOGENOM" id="CLU_000846_5_2_1"/>
<dbReference type="InterPro" id="IPR001757">
    <property type="entry name" value="P_typ_ATPase"/>
</dbReference>
<dbReference type="OMA" id="CAFRKTE"/>
<evidence type="ECO:0000256" key="7">
    <source>
        <dbReference type="ARBA" id="ARBA00022842"/>
    </source>
</evidence>
<evidence type="ECO:0000256" key="4">
    <source>
        <dbReference type="ARBA" id="ARBA00022723"/>
    </source>
</evidence>
<dbReference type="InterPro" id="IPR023214">
    <property type="entry name" value="HAD_sf"/>
</dbReference>
<feature type="domain" description="P-type ATPase C-terminal" evidence="18">
    <location>
        <begin position="934"/>
        <end position="1176"/>
    </location>
</feature>
<evidence type="ECO:0000256" key="11">
    <source>
        <dbReference type="ARBA" id="ARBA00034036"/>
    </source>
</evidence>
<feature type="binding site" evidence="13">
    <location>
        <position position="606"/>
    </location>
    <ligand>
        <name>ATP</name>
        <dbReference type="ChEBI" id="CHEBI:30616"/>
    </ligand>
</feature>
<dbReference type="SUPFAM" id="SSF56784">
    <property type="entry name" value="HAD-like"/>
    <property type="match status" value="1"/>
</dbReference>
<evidence type="ECO:0000256" key="10">
    <source>
        <dbReference type="ARBA" id="ARBA00023136"/>
    </source>
</evidence>
<feature type="binding site" evidence="13">
    <location>
        <position position="788"/>
    </location>
    <ligand>
        <name>ATP</name>
        <dbReference type="ChEBI" id="CHEBI:30616"/>
    </ligand>
</feature>
<keyword evidence="6 13" id="KW-0067">ATP-binding</keyword>
<dbReference type="NCBIfam" id="TIGR01652">
    <property type="entry name" value="ATPase-Plipid"/>
    <property type="match status" value="1"/>
</dbReference>
<dbReference type="Gene3D" id="2.70.150.10">
    <property type="entry name" value="Calcium-transporting ATPase, cytoplasmic transduction domain A"/>
    <property type="match status" value="1"/>
</dbReference>
<evidence type="ECO:0000256" key="3">
    <source>
        <dbReference type="ARBA" id="ARBA00022692"/>
    </source>
</evidence>
<evidence type="ECO:0000256" key="15">
    <source>
        <dbReference type="RuleBase" id="RU362033"/>
    </source>
</evidence>
<dbReference type="FunFam" id="2.70.150.10:FF:000054">
    <property type="entry name" value="Phospholipid-transporting ATPase"/>
    <property type="match status" value="1"/>
</dbReference>
<feature type="compositionally biased region" description="Polar residues" evidence="16">
    <location>
        <begin position="13"/>
        <end position="53"/>
    </location>
</feature>